<keyword evidence="2" id="KW-1185">Reference proteome</keyword>
<evidence type="ECO:0000313" key="2">
    <source>
        <dbReference type="Proteomes" id="UP001642260"/>
    </source>
</evidence>
<organism evidence="1 2">
    <name type="scientific">Eruca vesicaria subsp. sativa</name>
    <name type="common">Garden rocket</name>
    <name type="synonym">Eruca sativa</name>
    <dbReference type="NCBI Taxonomy" id="29727"/>
    <lineage>
        <taxon>Eukaryota</taxon>
        <taxon>Viridiplantae</taxon>
        <taxon>Streptophyta</taxon>
        <taxon>Embryophyta</taxon>
        <taxon>Tracheophyta</taxon>
        <taxon>Spermatophyta</taxon>
        <taxon>Magnoliopsida</taxon>
        <taxon>eudicotyledons</taxon>
        <taxon>Gunneridae</taxon>
        <taxon>Pentapetalae</taxon>
        <taxon>rosids</taxon>
        <taxon>malvids</taxon>
        <taxon>Brassicales</taxon>
        <taxon>Brassicaceae</taxon>
        <taxon>Brassiceae</taxon>
        <taxon>Eruca</taxon>
    </lineage>
</organism>
<proteinExistence type="predicted"/>
<dbReference type="EMBL" id="CAKOAT010209044">
    <property type="protein sequence ID" value="CAH8355567.1"/>
    <property type="molecule type" value="Genomic_DNA"/>
</dbReference>
<gene>
    <name evidence="1" type="ORF">ERUC_LOCUS21322</name>
</gene>
<reference evidence="1 2" key="1">
    <citation type="submission" date="2022-03" db="EMBL/GenBank/DDBJ databases">
        <authorList>
            <person name="Macdonald S."/>
            <person name="Ahmed S."/>
            <person name="Newling K."/>
        </authorList>
    </citation>
    <scope>NUCLEOTIDE SEQUENCE [LARGE SCALE GENOMIC DNA]</scope>
</reference>
<name>A0ABC8KA81_ERUVS</name>
<sequence length="114" mass="12838">MLHMHYGCRGSREHARKIHHEEEEDNNVGSHIARSGPVPAFIEEAWPLMQDAEWCWGASESVHWEVSVWDRASDCLGRSAGLRKDIRDELNGVPGPLEVALVKRMAVQAIAVEE</sequence>
<dbReference type="Proteomes" id="UP001642260">
    <property type="component" value="Unassembled WGS sequence"/>
</dbReference>
<evidence type="ECO:0000313" key="1">
    <source>
        <dbReference type="EMBL" id="CAH8355567.1"/>
    </source>
</evidence>
<dbReference type="AlphaFoldDB" id="A0ABC8KA81"/>
<comment type="caution">
    <text evidence="1">The sequence shown here is derived from an EMBL/GenBank/DDBJ whole genome shotgun (WGS) entry which is preliminary data.</text>
</comment>
<protein>
    <submittedName>
        <fullName evidence="1">Uncharacterized protein</fullName>
    </submittedName>
</protein>
<accession>A0ABC8KA81</accession>